<keyword evidence="11" id="KW-0325">Glycoprotein</keyword>
<organism evidence="15 16">
    <name type="scientific">Heterodermia speciosa</name>
    <dbReference type="NCBI Taxonomy" id="116794"/>
    <lineage>
        <taxon>Eukaryota</taxon>
        <taxon>Fungi</taxon>
        <taxon>Dikarya</taxon>
        <taxon>Ascomycota</taxon>
        <taxon>Pezizomycotina</taxon>
        <taxon>Lecanoromycetes</taxon>
        <taxon>OSLEUM clade</taxon>
        <taxon>Lecanoromycetidae</taxon>
        <taxon>Caliciales</taxon>
        <taxon>Physciaceae</taxon>
        <taxon>Heterodermia</taxon>
    </lineage>
</organism>
<evidence type="ECO:0000256" key="6">
    <source>
        <dbReference type="ARBA" id="ARBA00022692"/>
    </source>
</evidence>
<comment type="subcellular location">
    <subcellularLocation>
        <location evidence="1">Vacuole membrane</location>
        <topology evidence="1">Single-pass type II membrane protein</topology>
    </subcellularLocation>
</comment>
<dbReference type="SUPFAM" id="SSF56300">
    <property type="entry name" value="Metallo-dependent phosphatases"/>
    <property type="match status" value="1"/>
</dbReference>
<dbReference type="GO" id="GO:0005774">
    <property type="term" value="C:vacuolar membrane"/>
    <property type="evidence" value="ECO:0007669"/>
    <property type="project" value="UniProtKB-SubCell"/>
</dbReference>
<dbReference type="InterPro" id="IPR029052">
    <property type="entry name" value="Metallo-depent_PP-like"/>
</dbReference>
<dbReference type="GO" id="GO:0000324">
    <property type="term" value="C:fungal-type vacuole"/>
    <property type="evidence" value="ECO:0007669"/>
    <property type="project" value="TreeGrafter"/>
</dbReference>
<keyword evidence="14" id="KW-0732">Signal</keyword>
<keyword evidence="8" id="KW-0735">Signal-anchor</keyword>
<dbReference type="EMBL" id="CAJPDS010000044">
    <property type="protein sequence ID" value="CAF9927340.1"/>
    <property type="molecule type" value="Genomic_DNA"/>
</dbReference>
<evidence type="ECO:0000256" key="11">
    <source>
        <dbReference type="ARBA" id="ARBA00023180"/>
    </source>
</evidence>
<dbReference type="GO" id="GO:0000298">
    <property type="term" value="F:endopolyphosphatase activity"/>
    <property type="evidence" value="ECO:0007669"/>
    <property type="project" value="UniProtKB-EC"/>
</dbReference>
<evidence type="ECO:0000256" key="1">
    <source>
        <dbReference type="ARBA" id="ARBA00004576"/>
    </source>
</evidence>
<evidence type="ECO:0000256" key="5">
    <source>
        <dbReference type="ARBA" id="ARBA00022554"/>
    </source>
</evidence>
<keyword evidence="9" id="KW-1133">Transmembrane helix</keyword>
<keyword evidence="5 12" id="KW-0926">Vacuole</keyword>
<evidence type="ECO:0000256" key="8">
    <source>
        <dbReference type="ARBA" id="ARBA00022968"/>
    </source>
</evidence>
<dbReference type="InterPro" id="IPR041805">
    <property type="entry name" value="ASMase/PPN1_MPP"/>
</dbReference>
<dbReference type="PIRSF" id="PIRSF027093">
    <property type="entry name" value="EndopolyPtase_N1"/>
    <property type="match status" value="1"/>
</dbReference>
<evidence type="ECO:0000256" key="4">
    <source>
        <dbReference type="ARBA" id="ARBA00014458"/>
    </source>
</evidence>
<keyword evidence="7 12" id="KW-0378">Hydrolase</keyword>
<comment type="catalytic activity">
    <reaction evidence="12">
        <text>[phosphate](n+1) + n H2O = (n+1) phosphate + n H(+)</text>
        <dbReference type="Rhea" id="RHEA:22452"/>
        <dbReference type="Rhea" id="RHEA-COMP:14280"/>
        <dbReference type="ChEBI" id="CHEBI:15377"/>
        <dbReference type="ChEBI" id="CHEBI:15378"/>
        <dbReference type="ChEBI" id="CHEBI:16838"/>
        <dbReference type="ChEBI" id="CHEBI:43474"/>
        <dbReference type="EC" id="3.6.1.10"/>
    </reaction>
</comment>
<dbReference type="PANTHER" id="PTHR10340">
    <property type="entry name" value="SPHINGOMYELIN PHOSPHODIESTERASE"/>
    <property type="match status" value="1"/>
</dbReference>
<dbReference type="AlphaFoldDB" id="A0A8H3INC9"/>
<reference evidence="15" key="1">
    <citation type="submission" date="2021-03" db="EMBL/GenBank/DDBJ databases">
        <authorList>
            <person name="Tagirdzhanova G."/>
        </authorList>
    </citation>
    <scope>NUCLEOTIDE SEQUENCE</scope>
</reference>
<dbReference type="OrthoDB" id="348678at2759"/>
<evidence type="ECO:0000256" key="2">
    <source>
        <dbReference type="ARBA" id="ARBA00010399"/>
    </source>
</evidence>
<feature type="region of interest" description="Disordered" evidence="13">
    <location>
        <begin position="384"/>
        <end position="410"/>
    </location>
</feature>
<feature type="compositionally biased region" description="Pro residues" evidence="13">
    <location>
        <begin position="501"/>
        <end position="512"/>
    </location>
</feature>
<evidence type="ECO:0000256" key="9">
    <source>
        <dbReference type="ARBA" id="ARBA00022989"/>
    </source>
</evidence>
<dbReference type="FunFam" id="3.60.21.10:FF:000082">
    <property type="entry name" value="Endopolyphosphatase"/>
    <property type="match status" value="1"/>
</dbReference>
<dbReference type="EC" id="3.6.1.10" evidence="3 12"/>
<feature type="region of interest" description="Disordered" evidence="13">
    <location>
        <begin position="540"/>
        <end position="575"/>
    </location>
</feature>
<evidence type="ECO:0000256" key="10">
    <source>
        <dbReference type="ARBA" id="ARBA00023136"/>
    </source>
</evidence>
<comment type="similarity">
    <text evidence="2">Belongs to the endopolyphosphatase PPN1 family.</text>
</comment>
<sequence length="710" mass="81554">MYPPSSSLVWLLSFVPLAFTAPTEQYPLVPSSKETTLDDDSRAAYERSKLHGRFLHITDFHPDPFYKAYSSTEDDDDCHRGQGPAGVYGAETSDCDSPFSLVNATFQWIDKHLKDSIDFVVWTGDSARHDNDEKLPRDEDQIVELNKWMVEKYEEVFGKENDSKDPTKAFTIPIIPNFGNNDMVPHNIFNPGPNRWTRKYLNIWRKLIPEEQRHVFERGGYFFVEAIPNRLAVFSLNTMYFFDSNTAVDGCARQTEPGYKQMEWLRIQLQLLRRRGMKAILMGHVPPARTESKISWDETCWHKYTFWMLQYRDVIVGSIYGHMNFEHFMLQDSHRIEDGIMNGEVEAVGMTAFEDEISIQSSAEYLSELRHSWRKLPDSEGIDFSSMGKGDDGEEWHESKKKKKKPKKSKAEKFFGKIGGEWGERYSLSLVGGSIVPNYFPSLRVIEYNITGLDVVAPFADNPSLLDRRSEPVSESEILHAVSVNETKSSKRKKKPQFIAPLPPSKAAPPGPAYSPQTLSWLGYTQYFANLTTINNDFHDSSSDSSITADPVDATKWHPGKHSGRRPHPKKTNPREFTFEVEYDTRMDEVYNMTDLTVRSYIELASRIGRYKPSKKHSWWGKWGPVQLESRPDTAAATTTTDTDIDNEDSGKVDPSGDLVPTGKKHDKKKSRKGRKREKRKEIAELWFTFVRRAYIGSKDEKELKEEFGH</sequence>
<feature type="compositionally biased region" description="Basic residues" evidence="13">
    <location>
        <begin position="399"/>
        <end position="408"/>
    </location>
</feature>
<comment type="function">
    <text evidence="12">Catalyzes the hydrolysis of inorganic polyphosphate (polyP) chains of many hundreds of phosphate residues into shorter lengths.</text>
</comment>
<proteinExistence type="inferred from homology"/>
<dbReference type="GO" id="GO:0004309">
    <property type="term" value="F:exopolyphosphatase activity"/>
    <property type="evidence" value="ECO:0007669"/>
    <property type="project" value="TreeGrafter"/>
</dbReference>
<feature type="chain" id="PRO_5034921165" description="Endopolyphosphatase" evidence="14">
    <location>
        <begin position="21"/>
        <end position="710"/>
    </location>
</feature>
<feature type="region of interest" description="Disordered" evidence="13">
    <location>
        <begin position="484"/>
        <end position="512"/>
    </location>
</feature>
<feature type="signal peptide" evidence="14">
    <location>
        <begin position="1"/>
        <end position="20"/>
    </location>
</feature>
<evidence type="ECO:0000256" key="12">
    <source>
        <dbReference type="PIRNR" id="PIRNR027093"/>
    </source>
</evidence>
<feature type="compositionally biased region" description="Basic residues" evidence="13">
    <location>
        <begin position="663"/>
        <end position="679"/>
    </location>
</feature>
<dbReference type="CDD" id="cd00842">
    <property type="entry name" value="MPP_ASMase"/>
    <property type="match status" value="1"/>
</dbReference>
<feature type="compositionally biased region" description="Low complexity" evidence="13">
    <location>
        <begin position="633"/>
        <end position="642"/>
    </location>
</feature>
<evidence type="ECO:0000313" key="16">
    <source>
        <dbReference type="Proteomes" id="UP000664521"/>
    </source>
</evidence>
<feature type="compositionally biased region" description="Basic residues" evidence="13">
    <location>
        <begin position="558"/>
        <end position="572"/>
    </location>
</feature>
<evidence type="ECO:0000256" key="14">
    <source>
        <dbReference type="SAM" id="SignalP"/>
    </source>
</evidence>
<dbReference type="InterPro" id="IPR012358">
    <property type="entry name" value="EndopolyPtase_N1"/>
</dbReference>
<keyword evidence="16" id="KW-1185">Reference proteome</keyword>
<dbReference type="GO" id="GO:0006798">
    <property type="term" value="P:polyphosphate catabolic process"/>
    <property type="evidence" value="ECO:0007669"/>
    <property type="project" value="TreeGrafter"/>
</dbReference>
<dbReference type="Gene3D" id="3.60.21.10">
    <property type="match status" value="1"/>
</dbReference>
<dbReference type="Proteomes" id="UP000664521">
    <property type="component" value="Unassembled WGS sequence"/>
</dbReference>
<comment type="caution">
    <text evidence="15">The sequence shown here is derived from an EMBL/GenBank/DDBJ whole genome shotgun (WGS) entry which is preliminary data.</text>
</comment>
<dbReference type="PANTHER" id="PTHR10340:SF55">
    <property type="entry name" value="ENDOPOLYPHOSPHATASE"/>
    <property type="match status" value="1"/>
</dbReference>
<feature type="region of interest" description="Disordered" evidence="13">
    <location>
        <begin position="631"/>
        <end position="679"/>
    </location>
</feature>
<keyword evidence="6" id="KW-0812">Transmembrane</keyword>
<evidence type="ECO:0000256" key="13">
    <source>
        <dbReference type="SAM" id="MobiDB-lite"/>
    </source>
</evidence>
<name>A0A8H3INC9_9LECA</name>
<evidence type="ECO:0000313" key="15">
    <source>
        <dbReference type="EMBL" id="CAF9927340.1"/>
    </source>
</evidence>
<dbReference type="GO" id="GO:0008081">
    <property type="term" value="F:phosphoric diester hydrolase activity"/>
    <property type="evidence" value="ECO:0007669"/>
    <property type="project" value="TreeGrafter"/>
</dbReference>
<keyword evidence="10 12" id="KW-0472">Membrane</keyword>
<accession>A0A8H3INC9</accession>
<evidence type="ECO:0000256" key="3">
    <source>
        <dbReference type="ARBA" id="ARBA00012459"/>
    </source>
</evidence>
<evidence type="ECO:0000256" key="7">
    <source>
        <dbReference type="ARBA" id="ARBA00022801"/>
    </source>
</evidence>
<gene>
    <name evidence="15" type="primary">PPN1</name>
    <name evidence="15" type="ORF">HETSPECPRED_006560</name>
</gene>
<protein>
    <recommendedName>
        <fullName evidence="4 12">Endopolyphosphatase</fullName>
        <ecNumber evidence="3 12">3.6.1.10</ecNumber>
    </recommendedName>
</protein>